<evidence type="ECO:0000256" key="5">
    <source>
        <dbReference type="SAM" id="Phobius"/>
    </source>
</evidence>
<evidence type="ECO:0000256" key="1">
    <source>
        <dbReference type="ARBA" id="ARBA00004141"/>
    </source>
</evidence>
<dbReference type="PANTHER" id="PTHR23051:SF0">
    <property type="entry name" value="SOLUTE CARRIER FAMILY 35 MEMBER F5"/>
    <property type="match status" value="1"/>
</dbReference>
<name>A0AA35J5S9_SACUV</name>
<dbReference type="PANTHER" id="PTHR23051">
    <property type="entry name" value="SOLUTE CARRIER FAMILY 35, MEMBER F5"/>
    <property type="match status" value="1"/>
</dbReference>
<organism evidence="6 7">
    <name type="scientific">Saccharomyces uvarum</name>
    <name type="common">Yeast</name>
    <name type="synonym">Saccharomyces bayanus var. uvarum</name>
    <dbReference type="NCBI Taxonomy" id="230603"/>
    <lineage>
        <taxon>Eukaryota</taxon>
        <taxon>Fungi</taxon>
        <taxon>Dikarya</taxon>
        <taxon>Ascomycota</taxon>
        <taxon>Saccharomycotina</taxon>
        <taxon>Saccharomycetes</taxon>
        <taxon>Saccharomycetales</taxon>
        <taxon>Saccharomycetaceae</taxon>
        <taxon>Saccharomyces</taxon>
    </lineage>
</organism>
<dbReference type="EMBL" id="OX365924">
    <property type="protein sequence ID" value="CAI4048110.1"/>
    <property type="molecule type" value="Genomic_DNA"/>
</dbReference>
<protein>
    <recommendedName>
        <fullName evidence="8">Thiamine-repressible mitochondrial transport protein THI74</fullName>
    </recommendedName>
</protein>
<dbReference type="SUPFAM" id="SSF103481">
    <property type="entry name" value="Multidrug resistance efflux transporter EmrE"/>
    <property type="match status" value="2"/>
</dbReference>
<feature type="transmembrane region" description="Helical" evidence="5">
    <location>
        <begin position="355"/>
        <end position="372"/>
    </location>
</feature>
<dbReference type="Proteomes" id="UP001162090">
    <property type="component" value="Chromosome 13"/>
</dbReference>
<feature type="transmembrane region" description="Helical" evidence="5">
    <location>
        <begin position="129"/>
        <end position="151"/>
    </location>
</feature>
<evidence type="ECO:0000256" key="4">
    <source>
        <dbReference type="ARBA" id="ARBA00023136"/>
    </source>
</evidence>
<dbReference type="AlphaFoldDB" id="A0AA35J5S9"/>
<keyword evidence="3 5" id="KW-1133">Transmembrane helix</keyword>
<evidence type="ECO:0000256" key="3">
    <source>
        <dbReference type="ARBA" id="ARBA00022989"/>
    </source>
</evidence>
<keyword evidence="4 5" id="KW-0472">Membrane</keyword>
<proteinExistence type="predicted"/>
<evidence type="ECO:0008006" key="8">
    <source>
        <dbReference type="Google" id="ProtNLM"/>
    </source>
</evidence>
<evidence type="ECO:0000256" key="2">
    <source>
        <dbReference type="ARBA" id="ARBA00022692"/>
    </source>
</evidence>
<reference evidence="6" key="1">
    <citation type="submission" date="2022-10" db="EMBL/GenBank/DDBJ databases">
        <authorList>
            <person name="Byrne P K."/>
        </authorList>
    </citation>
    <scope>NUCLEOTIDE SEQUENCE</scope>
    <source>
        <strain evidence="6">CBS7001</strain>
    </source>
</reference>
<dbReference type="InterPro" id="IPR037185">
    <property type="entry name" value="EmrE-like"/>
</dbReference>
<keyword evidence="2 5" id="KW-0812">Transmembrane</keyword>
<evidence type="ECO:0000313" key="7">
    <source>
        <dbReference type="Proteomes" id="UP001162090"/>
    </source>
</evidence>
<feature type="transmembrane region" description="Helical" evidence="5">
    <location>
        <begin position="301"/>
        <end position="319"/>
    </location>
</feature>
<feature type="transmembrane region" description="Helical" evidence="5">
    <location>
        <begin position="230"/>
        <end position="251"/>
    </location>
</feature>
<feature type="transmembrane region" description="Helical" evidence="5">
    <location>
        <begin position="12"/>
        <end position="34"/>
    </location>
</feature>
<gene>
    <name evidence="6" type="primary">SUVC13G1170</name>
    <name evidence="6" type="ORF">SUVC_13G1170</name>
</gene>
<evidence type="ECO:0000313" key="6">
    <source>
        <dbReference type="EMBL" id="CAI4048110.1"/>
    </source>
</evidence>
<feature type="transmembrane region" description="Helical" evidence="5">
    <location>
        <begin position="331"/>
        <end position="349"/>
    </location>
</feature>
<accession>A0AA35J5S9</accession>
<sequence length="400" mass="44571">MVSKDQTSFNKRWTLGLLMLGLVIVLWVLSSFLISLIFEDDSYRKPFFITYINTAAFIFYLFPTAKAVMGNYKATGHANVHRELIMEEEGTRGDTSRIVDANSPLLTNIEAGTQAIQKPRLTLYETIKLSAEFCILWFTANLVTNASLAFTSVASQTILSTTSSFFTLFIGALCHVESLSRSKILGSFISFIGIIMVTRTDSRQRYKTGIADISGNNNDPSGDDNDTVRLLLGNLLALAGAVLYGVYSTLLKREVGDETRVNMKIFFGFVGLFNLLFLWPSLIVLNFFGWEPFELPKDPKVIIIILLNCLITFVSDFCWAKAMLLTSPLTVTVGLSITIPLAMFGDVLFKHKTMPVLYLFGAALILGSFFIINKSSEEEHFENSVTTSTYEAMEQPVTNN</sequence>
<feature type="transmembrane region" description="Helical" evidence="5">
    <location>
        <begin position="46"/>
        <end position="63"/>
    </location>
</feature>
<feature type="transmembrane region" description="Helical" evidence="5">
    <location>
        <begin position="263"/>
        <end position="289"/>
    </location>
</feature>
<dbReference type="GO" id="GO:0000329">
    <property type="term" value="C:fungal-type vacuole membrane"/>
    <property type="evidence" value="ECO:0007669"/>
    <property type="project" value="TreeGrafter"/>
</dbReference>
<comment type="subcellular location">
    <subcellularLocation>
        <location evidence="1">Membrane</location>
        <topology evidence="1">Multi-pass membrane protein</topology>
    </subcellularLocation>
</comment>